<dbReference type="AlphaFoldDB" id="A0A926WIN0"/>
<evidence type="ECO:0000313" key="2">
    <source>
        <dbReference type="Proteomes" id="UP000662185"/>
    </source>
</evidence>
<dbReference type="EMBL" id="JACJQU010000005">
    <property type="protein sequence ID" value="MBD2294146.1"/>
    <property type="molecule type" value="Genomic_DNA"/>
</dbReference>
<proteinExistence type="predicted"/>
<dbReference type="Proteomes" id="UP000662185">
    <property type="component" value="Unassembled WGS sequence"/>
</dbReference>
<dbReference type="RefSeq" id="WP_190560252.1">
    <property type="nucleotide sequence ID" value="NZ_JACJQU010000005.1"/>
</dbReference>
<evidence type="ECO:0000313" key="1">
    <source>
        <dbReference type="EMBL" id="MBD2294146.1"/>
    </source>
</evidence>
<accession>A0A926WIN0</accession>
<comment type="caution">
    <text evidence="1">The sequence shown here is derived from an EMBL/GenBank/DDBJ whole genome shotgun (WGS) entry which is preliminary data.</text>
</comment>
<keyword evidence="2" id="KW-1185">Reference proteome</keyword>
<reference evidence="2" key="1">
    <citation type="journal article" date="2020" name="ISME J.">
        <title>Comparative genomics reveals insights into cyanobacterial evolution and habitat adaptation.</title>
        <authorList>
            <person name="Chen M.Y."/>
            <person name="Teng W.K."/>
            <person name="Zhao L."/>
            <person name="Hu C.X."/>
            <person name="Zhou Y.K."/>
            <person name="Han B.P."/>
            <person name="Song L.R."/>
            <person name="Shu W.S."/>
        </authorList>
    </citation>
    <scope>NUCLEOTIDE SEQUENCE [LARGE SCALE GENOMIC DNA]</scope>
    <source>
        <strain evidence="2">FACHB-251</strain>
    </source>
</reference>
<protein>
    <submittedName>
        <fullName evidence="1">Uncharacterized protein</fullName>
    </submittedName>
</protein>
<organism evidence="1 2">
    <name type="scientific">Anabaena sphaerica FACHB-251</name>
    <dbReference type="NCBI Taxonomy" id="2692883"/>
    <lineage>
        <taxon>Bacteria</taxon>
        <taxon>Bacillati</taxon>
        <taxon>Cyanobacteriota</taxon>
        <taxon>Cyanophyceae</taxon>
        <taxon>Nostocales</taxon>
        <taxon>Nostocaceae</taxon>
        <taxon>Anabaena</taxon>
    </lineage>
</organism>
<sequence length="78" mass="8684">MMSTQINKSHLVELSTEEQQLISGGYGNCSPCYQPRQGCGYKPHSQGCGYKPHSQGCGYKPQYGGMPYQDYGYSPEYC</sequence>
<gene>
    <name evidence="1" type="ORF">H6G06_11755</name>
</gene>
<name>A0A926WIN0_9NOST</name>